<organism evidence="1 2">
    <name type="scientific">Cichorium intybus</name>
    <name type="common">Chicory</name>
    <dbReference type="NCBI Taxonomy" id="13427"/>
    <lineage>
        <taxon>Eukaryota</taxon>
        <taxon>Viridiplantae</taxon>
        <taxon>Streptophyta</taxon>
        <taxon>Embryophyta</taxon>
        <taxon>Tracheophyta</taxon>
        <taxon>Spermatophyta</taxon>
        <taxon>Magnoliopsida</taxon>
        <taxon>eudicotyledons</taxon>
        <taxon>Gunneridae</taxon>
        <taxon>Pentapetalae</taxon>
        <taxon>asterids</taxon>
        <taxon>campanulids</taxon>
        <taxon>Asterales</taxon>
        <taxon>Asteraceae</taxon>
        <taxon>Cichorioideae</taxon>
        <taxon>Cichorieae</taxon>
        <taxon>Cichoriinae</taxon>
        <taxon>Cichorium</taxon>
    </lineage>
</organism>
<protein>
    <submittedName>
        <fullName evidence="1">Uncharacterized protein</fullName>
    </submittedName>
</protein>
<reference evidence="2" key="1">
    <citation type="journal article" date="2022" name="Mol. Ecol. Resour.">
        <title>The genomes of chicory, endive, great burdock and yacon provide insights into Asteraceae palaeo-polyploidization history and plant inulin production.</title>
        <authorList>
            <person name="Fan W."/>
            <person name="Wang S."/>
            <person name="Wang H."/>
            <person name="Wang A."/>
            <person name="Jiang F."/>
            <person name="Liu H."/>
            <person name="Zhao H."/>
            <person name="Xu D."/>
            <person name="Zhang Y."/>
        </authorList>
    </citation>
    <scope>NUCLEOTIDE SEQUENCE [LARGE SCALE GENOMIC DNA]</scope>
    <source>
        <strain evidence="2">cv. Punajuju</strain>
    </source>
</reference>
<name>A0ACB9HBA1_CICIN</name>
<dbReference type="EMBL" id="CM042009">
    <property type="protein sequence ID" value="KAI3792616.1"/>
    <property type="molecule type" value="Genomic_DNA"/>
</dbReference>
<dbReference type="Proteomes" id="UP001055811">
    <property type="component" value="Linkage Group LG01"/>
</dbReference>
<comment type="caution">
    <text evidence="1">The sequence shown here is derived from an EMBL/GenBank/DDBJ whole genome shotgun (WGS) entry which is preliminary data.</text>
</comment>
<proteinExistence type="predicted"/>
<sequence length="197" mass="21533">MKTIEVSVQSNGSDIRVALELMWFTLYCKACEREGKVCRLKSDDGRTICVSSSSGKGISRGAKYGLSIGIGVPAFICIIGHACSSSSKRQDDDTHNQSIELPSVANIPQPATRTGLDMSTIESYPKTVFEESCRLPNDDSTCAICLSGYKPKESLRTIPECNNYFHSECIDEWLKLNATCPVCRKPPESSTLVTTCC</sequence>
<gene>
    <name evidence="1" type="ORF">L2E82_06500</name>
</gene>
<keyword evidence="2" id="KW-1185">Reference proteome</keyword>
<evidence type="ECO:0000313" key="1">
    <source>
        <dbReference type="EMBL" id="KAI3792616.1"/>
    </source>
</evidence>
<reference evidence="1 2" key="2">
    <citation type="journal article" date="2022" name="Mol. Ecol. Resour.">
        <title>The genomes of chicory, endive, great burdock and yacon provide insights into Asteraceae paleo-polyploidization history and plant inulin production.</title>
        <authorList>
            <person name="Fan W."/>
            <person name="Wang S."/>
            <person name="Wang H."/>
            <person name="Wang A."/>
            <person name="Jiang F."/>
            <person name="Liu H."/>
            <person name="Zhao H."/>
            <person name="Xu D."/>
            <person name="Zhang Y."/>
        </authorList>
    </citation>
    <scope>NUCLEOTIDE SEQUENCE [LARGE SCALE GENOMIC DNA]</scope>
    <source>
        <strain evidence="2">cv. Punajuju</strain>
        <tissue evidence="1">Leaves</tissue>
    </source>
</reference>
<accession>A0ACB9HBA1</accession>
<evidence type="ECO:0000313" key="2">
    <source>
        <dbReference type="Proteomes" id="UP001055811"/>
    </source>
</evidence>